<protein>
    <recommendedName>
        <fullName evidence="4">DUF3592 domain-containing protein</fullName>
    </recommendedName>
</protein>
<keyword evidence="1" id="KW-0812">Transmembrane</keyword>
<feature type="transmembrane region" description="Helical" evidence="1">
    <location>
        <begin position="89"/>
        <end position="109"/>
    </location>
</feature>
<organism evidence="2 3">
    <name type="scientific">Pseudoalteromonas arctica A 37-1-2</name>
    <dbReference type="NCBI Taxonomy" id="1117313"/>
    <lineage>
        <taxon>Bacteria</taxon>
        <taxon>Pseudomonadati</taxon>
        <taxon>Pseudomonadota</taxon>
        <taxon>Gammaproteobacteria</taxon>
        <taxon>Alteromonadales</taxon>
        <taxon>Pseudoalteromonadaceae</taxon>
        <taxon>Pseudoalteromonas</taxon>
    </lineage>
</organism>
<gene>
    <name evidence="2" type="ORF">PARC_b0428</name>
</gene>
<evidence type="ECO:0000313" key="2">
    <source>
        <dbReference type="EMBL" id="ATC88629.1"/>
    </source>
</evidence>
<dbReference type="KEGG" id="part:PARC_b0428"/>
<keyword evidence="1" id="KW-1133">Transmembrane helix</keyword>
<accession>A0A290S9R7</accession>
<proteinExistence type="predicted"/>
<evidence type="ECO:0008006" key="4">
    <source>
        <dbReference type="Google" id="ProtNLM"/>
    </source>
</evidence>
<dbReference type="Proteomes" id="UP000016505">
    <property type="component" value="Chromosome II"/>
</dbReference>
<keyword evidence="1" id="KW-0472">Membrane</keyword>
<evidence type="ECO:0000256" key="1">
    <source>
        <dbReference type="SAM" id="Phobius"/>
    </source>
</evidence>
<evidence type="ECO:0000313" key="3">
    <source>
        <dbReference type="Proteomes" id="UP000016505"/>
    </source>
</evidence>
<reference evidence="2 3" key="1">
    <citation type="journal article" date="2012" name="J. Bacteriol.">
        <title>Genome sequences of type strains of seven species of the marine bacterium Pseudoalteromonas.</title>
        <authorList>
            <person name="Xie B.B."/>
            <person name="Shu Y.L."/>
            <person name="Qin Q.L."/>
            <person name="Rong J.C."/>
            <person name="Zhang X.Y."/>
            <person name="Chen X.L."/>
            <person name="Shi M."/>
            <person name="He H.L."/>
            <person name="Zhou B.C."/>
            <person name="Zhang Y.Z."/>
        </authorList>
    </citation>
    <scope>NUCLEOTIDE SEQUENCE [LARGE SCALE GENOMIC DNA]</scope>
    <source>
        <strain evidence="2 3">A 37-1-2</strain>
    </source>
</reference>
<name>A0A290S9R7_9GAMM</name>
<sequence length="123" mass="13491">MFLGGLYITKSTSDFIDNALSAKGTVIELIQKDDSLYPVVSFMDETEKQHTFESNYGCSPACYKEQEQVTVLYSGGNVKAPVISGFMSLWLPSLLLLGIGISFIVVSLFQIKRLRGNIAQSVA</sequence>
<dbReference type="EMBL" id="CP011026">
    <property type="protein sequence ID" value="ATC88629.1"/>
    <property type="molecule type" value="Genomic_DNA"/>
</dbReference>
<dbReference type="AlphaFoldDB" id="A0A290S9R7"/>